<feature type="region of interest" description="Disordered" evidence="1">
    <location>
        <begin position="1"/>
        <end position="57"/>
    </location>
</feature>
<proteinExistence type="predicted"/>
<dbReference type="Pfam" id="PF14518">
    <property type="entry name" value="Haem_oxygenas_2"/>
    <property type="match status" value="1"/>
</dbReference>
<name>A0ABN2PSV9_9ACTN</name>
<organism evidence="2 3">
    <name type="scientific">Streptomyces sodiiphilus</name>
    <dbReference type="NCBI Taxonomy" id="226217"/>
    <lineage>
        <taxon>Bacteria</taxon>
        <taxon>Bacillati</taxon>
        <taxon>Actinomycetota</taxon>
        <taxon>Actinomycetes</taxon>
        <taxon>Kitasatosporales</taxon>
        <taxon>Streptomycetaceae</taxon>
        <taxon>Streptomyces</taxon>
    </lineage>
</organism>
<dbReference type="Proteomes" id="UP001501303">
    <property type="component" value="Unassembled WGS sequence"/>
</dbReference>
<dbReference type="RefSeq" id="WP_344265026.1">
    <property type="nucleotide sequence ID" value="NZ_BAAAMJ010000057.1"/>
</dbReference>
<dbReference type="Gene3D" id="1.20.910.10">
    <property type="entry name" value="Heme oxygenase-like"/>
    <property type="match status" value="1"/>
</dbReference>
<evidence type="ECO:0000256" key="1">
    <source>
        <dbReference type="SAM" id="MobiDB-lite"/>
    </source>
</evidence>
<dbReference type="SUPFAM" id="SSF48613">
    <property type="entry name" value="Heme oxygenase-like"/>
    <property type="match status" value="1"/>
</dbReference>
<gene>
    <name evidence="2" type="ORF">GCM10009716_42140</name>
</gene>
<evidence type="ECO:0000313" key="2">
    <source>
        <dbReference type="EMBL" id="GAA1930222.1"/>
    </source>
</evidence>
<dbReference type="EMBL" id="BAAAMJ010000057">
    <property type="protein sequence ID" value="GAA1930222.1"/>
    <property type="molecule type" value="Genomic_DNA"/>
</dbReference>
<keyword evidence="3" id="KW-1185">Reference proteome</keyword>
<evidence type="ECO:0000313" key="3">
    <source>
        <dbReference type="Proteomes" id="UP001501303"/>
    </source>
</evidence>
<feature type="compositionally biased region" description="Low complexity" evidence="1">
    <location>
        <begin position="1"/>
        <end position="19"/>
    </location>
</feature>
<dbReference type="InterPro" id="IPR016084">
    <property type="entry name" value="Haem_Oase-like_multi-hlx"/>
</dbReference>
<comment type="caution">
    <text evidence="2">The sequence shown here is derived from an EMBL/GenBank/DDBJ whole genome shotgun (WGS) entry which is preliminary data.</text>
</comment>
<accession>A0ABN2PSV9</accession>
<dbReference type="SMART" id="SM01236">
    <property type="entry name" value="Haem_oxygenase_2"/>
    <property type="match status" value="1"/>
</dbReference>
<reference evidence="2 3" key="1">
    <citation type="journal article" date="2019" name="Int. J. Syst. Evol. Microbiol.">
        <title>The Global Catalogue of Microorganisms (GCM) 10K type strain sequencing project: providing services to taxonomists for standard genome sequencing and annotation.</title>
        <authorList>
            <consortium name="The Broad Institute Genomics Platform"/>
            <consortium name="The Broad Institute Genome Sequencing Center for Infectious Disease"/>
            <person name="Wu L."/>
            <person name="Ma J."/>
        </authorList>
    </citation>
    <scope>NUCLEOTIDE SEQUENCE [LARGE SCALE GENOMIC DNA]</scope>
    <source>
        <strain evidence="2 3">JCM 13581</strain>
    </source>
</reference>
<protein>
    <submittedName>
        <fullName evidence="2">Iron-containing redox enzyme family protein</fullName>
    </submittedName>
</protein>
<sequence length="350" mass="37903">MTAPPVAPSDAAAAADSAPLPEPRGPLGEAVRSLLASGGPAAGPRSPVTRPPVDGADPYGDDLQLALYTCYELHYQGFRGVDPGWEWDPELLGLRRELEHRFLDALRGDVPPGDDVRAELEELLTEPVNVGGVAGHLLTEGHWWQMREYLTHRSVYHLKEADPHAWVIPRLDGRAKAALVAVEFDEFGGGRAERAHSRLYADLLREAGLDASYLGHLDAVPAPALALVNLMSLFGLHRALRGALVGHFAAAEISTAPAARTMARALERMDAPAACVHFYTEHIEADAVHEQVMRHDVIGDLLERQPGLAPDVVFGIRATEFLEARLAERLMTAWRAGRSSLLRPLTGPAG</sequence>